<feature type="non-terminal residue" evidence="9">
    <location>
        <position position="448"/>
    </location>
</feature>
<evidence type="ECO:0000256" key="6">
    <source>
        <dbReference type="ARBA" id="ARBA00047872"/>
    </source>
</evidence>
<keyword evidence="10" id="KW-1185">Reference proteome</keyword>
<accession>A0A9W8AIE5</accession>
<dbReference type="EC" id="2.7.2.4" evidence="7"/>
<protein>
    <recommendedName>
        <fullName evidence="7">Aspartokinase</fullName>
        <ecNumber evidence="7">2.7.2.4</ecNumber>
    </recommendedName>
</protein>
<evidence type="ECO:0000259" key="8">
    <source>
        <dbReference type="PROSITE" id="PS51671"/>
    </source>
</evidence>
<dbReference type="OrthoDB" id="4323675at2759"/>
<dbReference type="GO" id="GO:0071266">
    <property type="term" value="P:'de novo' L-methionine biosynthetic process"/>
    <property type="evidence" value="ECO:0007669"/>
    <property type="project" value="UniProtKB-ARBA"/>
</dbReference>
<dbReference type="Proteomes" id="UP001150925">
    <property type="component" value="Unassembled WGS sequence"/>
</dbReference>
<evidence type="ECO:0000313" key="10">
    <source>
        <dbReference type="Proteomes" id="UP001150925"/>
    </source>
</evidence>
<name>A0A9W8AIE5_9FUNG</name>
<dbReference type="Pfam" id="PF22468">
    <property type="entry name" value="ACT_9"/>
    <property type="match status" value="1"/>
</dbReference>
<dbReference type="GO" id="GO:0009088">
    <property type="term" value="P:threonine biosynthetic process"/>
    <property type="evidence" value="ECO:0007669"/>
    <property type="project" value="UniProtKB-ARBA"/>
</dbReference>
<evidence type="ECO:0000256" key="3">
    <source>
        <dbReference type="ARBA" id="ARBA00022741"/>
    </source>
</evidence>
<sequence length="448" mass="49248">LIRAASSVLGQESQSHIDIIDEILHDHLVVAEQHVHDPEILNQVRADITKECESLKYFLQAAKVIEEVSPRSRDIIIGTGERLACQVVTASLRQHGVQARYVNLDKLITQRFDPTSLDQSFYDYLAGELARTVEQCQEEIPVITGFFGPVPGSLLSTVGRGYTDLTAALVAVGIQAQELQIWKEVDGIFTADPRKVTSARLLKIITPEEAAELTYYGSEVIHPFTMEQVIRAHIPIRIKNVKNPQGCGTIIFPDLGHTSGQRTPSPGHSPRLLLENGYHLDLSRRHPTAVTIKDNVVVLNIHSNRKSVSHGFFAHIFSVLDKYGIVVDLISTSEVHVSMALGAQVLDITLQSAVEELSRLGTVDILREMAILSLVGKQMRNMVGIAGRMFHTLAEANINIEMISQGASEINISCVIHNAKAEDALRAIHDKLLAGNNISLVGSEEVLN</sequence>
<gene>
    <name evidence="9" type="primary">HOM3</name>
    <name evidence="9" type="ORF">IWQ62_006118</name>
</gene>
<proteinExistence type="inferred from homology"/>
<keyword evidence="2 7" id="KW-0808">Transferase</keyword>
<dbReference type="PROSITE" id="PS51671">
    <property type="entry name" value="ACT"/>
    <property type="match status" value="1"/>
</dbReference>
<dbReference type="GO" id="GO:0005829">
    <property type="term" value="C:cytosol"/>
    <property type="evidence" value="ECO:0007669"/>
    <property type="project" value="TreeGrafter"/>
</dbReference>
<keyword evidence="5" id="KW-0067">ATP-binding</keyword>
<dbReference type="NCBIfam" id="TIGR00657">
    <property type="entry name" value="asp_kinases"/>
    <property type="match status" value="1"/>
</dbReference>
<dbReference type="InterPro" id="IPR001341">
    <property type="entry name" value="Asp_kinase"/>
</dbReference>
<dbReference type="PANTHER" id="PTHR21499">
    <property type="entry name" value="ASPARTATE KINASE"/>
    <property type="match status" value="1"/>
</dbReference>
<evidence type="ECO:0000313" key="9">
    <source>
        <dbReference type="EMBL" id="KAJ1952900.1"/>
    </source>
</evidence>
<dbReference type="InterPro" id="IPR045865">
    <property type="entry name" value="ACT-like_dom_sf"/>
</dbReference>
<evidence type="ECO:0000256" key="7">
    <source>
        <dbReference type="RuleBase" id="RU003448"/>
    </source>
</evidence>
<feature type="domain" description="ACT" evidence="8">
    <location>
        <begin position="374"/>
        <end position="446"/>
    </location>
</feature>
<dbReference type="AlphaFoldDB" id="A0A9W8AIE5"/>
<dbReference type="InterPro" id="IPR001048">
    <property type="entry name" value="Asp/Glu/Uridylate_kinase"/>
</dbReference>
<dbReference type="SUPFAM" id="SSF55021">
    <property type="entry name" value="ACT-like"/>
    <property type="match status" value="2"/>
</dbReference>
<dbReference type="InterPro" id="IPR002912">
    <property type="entry name" value="ACT_dom"/>
</dbReference>
<feature type="non-terminal residue" evidence="9">
    <location>
        <position position="1"/>
    </location>
</feature>
<dbReference type="InterPro" id="IPR005260">
    <property type="entry name" value="Asp_kin_monofn"/>
</dbReference>
<organism evidence="9 10">
    <name type="scientific">Dispira parvispora</name>
    <dbReference type="NCBI Taxonomy" id="1520584"/>
    <lineage>
        <taxon>Eukaryota</taxon>
        <taxon>Fungi</taxon>
        <taxon>Fungi incertae sedis</taxon>
        <taxon>Zoopagomycota</taxon>
        <taxon>Kickxellomycotina</taxon>
        <taxon>Dimargaritomycetes</taxon>
        <taxon>Dimargaritales</taxon>
        <taxon>Dimargaritaceae</taxon>
        <taxon>Dispira</taxon>
    </lineage>
</organism>
<evidence type="ECO:0000256" key="2">
    <source>
        <dbReference type="ARBA" id="ARBA00022679"/>
    </source>
</evidence>
<dbReference type="Gene3D" id="3.40.1160.10">
    <property type="entry name" value="Acetylglutamate kinase-like"/>
    <property type="match status" value="1"/>
</dbReference>
<dbReference type="PANTHER" id="PTHR21499:SF59">
    <property type="entry name" value="ASPARTOKINASE"/>
    <property type="match status" value="1"/>
</dbReference>
<comment type="caution">
    <text evidence="9">The sequence shown here is derived from an EMBL/GenBank/DDBJ whole genome shotgun (WGS) entry which is preliminary data.</text>
</comment>
<dbReference type="GO" id="GO:0009090">
    <property type="term" value="P:homoserine biosynthetic process"/>
    <property type="evidence" value="ECO:0007669"/>
    <property type="project" value="TreeGrafter"/>
</dbReference>
<dbReference type="PIRSF" id="PIRSF000726">
    <property type="entry name" value="Asp_kin"/>
    <property type="match status" value="1"/>
</dbReference>
<dbReference type="Pfam" id="PF00696">
    <property type="entry name" value="AA_kinase"/>
    <property type="match status" value="1"/>
</dbReference>
<evidence type="ECO:0000256" key="5">
    <source>
        <dbReference type="ARBA" id="ARBA00022840"/>
    </source>
</evidence>
<comment type="similarity">
    <text evidence="1 7">Belongs to the aspartokinase family.</text>
</comment>
<keyword evidence="3" id="KW-0547">Nucleotide-binding</keyword>
<comment type="catalytic activity">
    <reaction evidence="6 7">
        <text>L-aspartate + ATP = 4-phospho-L-aspartate + ADP</text>
        <dbReference type="Rhea" id="RHEA:23776"/>
        <dbReference type="ChEBI" id="CHEBI:29991"/>
        <dbReference type="ChEBI" id="CHEBI:30616"/>
        <dbReference type="ChEBI" id="CHEBI:57535"/>
        <dbReference type="ChEBI" id="CHEBI:456216"/>
        <dbReference type="EC" id="2.7.2.4"/>
    </reaction>
</comment>
<dbReference type="FunFam" id="3.30.2130.10:FF:000001">
    <property type="entry name" value="Bifunctional aspartokinase/homoserine dehydrogenase"/>
    <property type="match status" value="1"/>
</dbReference>
<dbReference type="GO" id="GO:0004072">
    <property type="term" value="F:aspartate kinase activity"/>
    <property type="evidence" value="ECO:0007669"/>
    <property type="project" value="UniProtKB-EC"/>
</dbReference>
<keyword evidence="4 7" id="KW-0418">Kinase</keyword>
<dbReference type="InterPro" id="IPR054352">
    <property type="entry name" value="ACT_Aspartokinase"/>
</dbReference>
<dbReference type="EMBL" id="JANBPY010003045">
    <property type="protein sequence ID" value="KAJ1952900.1"/>
    <property type="molecule type" value="Genomic_DNA"/>
</dbReference>
<evidence type="ECO:0000256" key="1">
    <source>
        <dbReference type="ARBA" id="ARBA00010122"/>
    </source>
</evidence>
<dbReference type="GO" id="GO:0005524">
    <property type="term" value="F:ATP binding"/>
    <property type="evidence" value="ECO:0007669"/>
    <property type="project" value="UniProtKB-KW"/>
</dbReference>
<dbReference type="SUPFAM" id="SSF53633">
    <property type="entry name" value="Carbamate kinase-like"/>
    <property type="match status" value="1"/>
</dbReference>
<dbReference type="FunFam" id="3.40.1160.10:FF:000023">
    <property type="entry name" value="Probable aspartokinase"/>
    <property type="match status" value="1"/>
</dbReference>
<reference evidence="9" key="1">
    <citation type="submission" date="2022-07" db="EMBL/GenBank/DDBJ databases">
        <title>Phylogenomic reconstructions and comparative analyses of Kickxellomycotina fungi.</title>
        <authorList>
            <person name="Reynolds N.K."/>
            <person name="Stajich J.E."/>
            <person name="Barry K."/>
            <person name="Grigoriev I.V."/>
            <person name="Crous P."/>
            <person name="Smith M.E."/>
        </authorList>
    </citation>
    <scope>NUCLEOTIDE SEQUENCE</scope>
    <source>
        <strain evidence="9">RSA 1196</strain>
    </source>
</reference>
<evidence type="ECO:0000256" key="4">
    <source>
        <dbReference type="ARBA" id="ARBA00022777"/>
    </source>
</evidence>
<dbReference type="GO" id="GO:0009089">
    <property type="term" value="P:lysine biosynthetic process via diaminopimelate"/>
    <property type="evidence" value="ECO:0007669"/>
    <property type="project" value="InterPro"/>
</dbReference>
<dbReference type="InterPro" id="IPR036393">
    <property type="entry name" value="AceGlu_kinase-like_sf"/>
</dbReference>
<dbReference type="Gene3D" id="3.30.2130.10">
    <property type="entry name" value="VC0802-like"/>
    <property type="match status" value="1"/>
</dbReference>